<dbReference type="EC" id="3.1.3.48" evidence="2"/>
<comment type="catalytic activity">
    <reaction evidence="5">
        <text>O-phospho-L-tyrosyl-[protein] + H2O = L-tyrosyl-[protein] + phosphate</text>
        <dbReference type="Rhea" id="RHEA:10684"/>
        <dbReference type="Rhea" id="RHEA-COMP:10136"/>
        <dbReference type="Rhea" id="RHEA-COMP:20101"/>
        <dbReference type="ChEBI" id="CHEBI:15377"/>
        <dbReference type="ChEBI" id="CHEBI:43474"/>
        <dbReference type="ChEBI" id="CHEBI:46858"/>
        <dbReference type="ChEBI" id="CHEBI:61978"/>
        <dbReference type="EC" id="3.1.3.48"/>
    </reaction>
</comment>
<accession>E1YKK7</accession>
<dbReference type="InterPro" id="IPR023485">
    <property type="entry name" value="Ptyr_pPase"/>
</dbReference>
<evidence type="ECO:0000256" key="4">
    <source>
        <dbReference type="ARBA" id="ARBA00022912"/>
    </source>
</evidence>
<proteinExistence type="inferred from homology"/>
<dbReference type="SUPFAM" id="SSF52788">
    <property type="entry name" value="Phosphotyrosine protein phosphatases I"/>
    <property type="match status" value="1"/>
</dbReference>
<name>E1YKK7_9BACT</name>
<dbReference type="AlphaFoldDB" id="E1YKK7"/>
<dbReference type="InterPro" id="IPR017867">
    <property type="entry name" value="Tyr_phospatase_low_mol_wt"/>
</dbReference>
<evidence type="ECO:0000256" key="2">
    <source>
        <dbReference type="ARBA" id="ARBA00013064"/>
    </source>
</evidence>
<dbReference type="PRINTS" id="PR00719">
    <property type="entry name" value="LMWPTPASE"/>
</dbReference>
<dbReference type="InterPro" id="IPR050438">
    <property type="entry name" value="LMW_PTPase"/>
</dbReference>
<dbReference type="GO" id="GO:0004725">
    <property type="term" value="F:protein tyrosine phosphatase activity"/>
    <property type="evidence" value="ECO:0007669"/>
    <property type="project" value="UniProtKB-EC"/>
</dbReference>
<comment type="similarity">
    <text evidence="1">Belongs to the low molecular weight phosphotyrosine protein phosphatase family.</text>
</comment>
<dbReference type="Gene3D" id="3.40.50.2300">
    <property type="match status" value="1"/>
</dbReference>
<evidence type="ECO:0000256" key="3">
    <source>
        <dbReference type="ARBA" id="ARBA00022801"/>
    </source>
</evidence>
<sequence length="171" mass="19187">MLCKTPGSRSGFMKILFVCTANICRSFMAEHIFKKISVEKGLAGISVMSAAVLDMKGAPADPKAVEILSENGIYVSGHNSKLVTRDMVAAADMILVMTNLHKDKIADNYPEAKDKTFLLKPFSISCFNRDYNDFDDIKDPYKLSNHHYRFCFDEIYISIEGLIKCIQDVES</sequence>
<evidence type="ECO:0000256" key="6">
    <source>
        <dbReference type="PIRSR" id="PIRSR617867-1"/>
    </source>
</evidence>
<organism evidence="8">
    <name type="scientific">uncultured Desulfobacterium sp</name>
    <dbReference type="NCBI Taxonomy" id="201089"/>
    <lineage>
        <taxon>Bacteria</taxon>
        <taxon>Pseudomonadati</taxon>
        <taxon>Thermodesulfobacteriota</taxon>
        <taxon>Desulfobacteria</taxon>
        <taxon>Desulfobacterales</taxon>
        <taxon>Desulfobacteriaceae</taxon>
        <taxon>Desulfobacterium</taxon>
        <taxon>environmental samples</taxon>
    </lineage>
</organism>
<feature type="active site" description="Proton donor" evidence="6">
    <location>
        <position position="139"/>
    </location>
</feature>
<dbReference type="InterPro" id="IPR036196">
    <property type="entry name" value="Ptyr_pPase_sf"/>
</dbReference>
<keyword evidence="4" id="KW-0904">Protein phosphatase</keyword>
<dbReference type="SMART" id="SM00226">
    <property type="entry name" value="LMWPc"/>
    <property type="match status" value="1"/>
</dbReference>
<dbReference type="Pfam" id="PF01451">
    <property type="entry name" value="LMWPc"/>
    <property type="match status" value="1"/>
</dbReference>
<reference evidence="8" key="1">
    <citation type="journal article" date="2011" name="Environ. Microbiol.">
        <title>Genomic insights into the metabolic potential of the polycyclic aromatic hydrocarbon degrading sulfate-reducing Deltaproteobacterium N47.</title>
        <authorList>
            <person name="Bergmann F."/>
            <person name="Selesi D."/>
            <person name="Weinmaier T."/>
            <person name="Tischler P."/>
            <person name="Rattei T."/>
            <person name="Meckenstock R.U."/>
        </authorList>
    </citation>
    <scope>NUCLEOTIDE SEQUENCE</scope>
</reference>
<keyword evidence="3" id="KW-0378">Hydrolase</keyword>
<feature type="active site" evidence="6">
    <location>
        <position position="19"/>
    </location>
</feature>
<evidence type="ECO:0000259" key="7">
    <source>
        <dbReference type="SMART" id="SM00226"/>
    </source>
</evidence>
<evidence type="ECO:0000256" key="5">
    <source>
        <dbReference type="ARBA" id="ARBA00051722"/>
    </source>
</evidence>
<feature type="active site" evidence="6">
    <location>
        <position position="25"/>
    </location>
</feature>
<protein>
    <recommendedName>
        <fullName evidence="2">protein-tyrosine-phosphatase</fullName>
        <ecNumber evidence="2">3.1.3.48</ecNumber>
    </recommendedName>
</protein>
<evidence type="ECO:0000256" key="1">
    <source>
        <dbReference type="ARBA" id="ARBA00011063"/>
    </source>
</evidence>
<evidence type="ECO:0000313" key="8">
    <source>
        <dbReference type="EMBL" id="CBX30640.1"/>
    </source>
</evidence>
<gene>
    <name evidence="8" type="ORF">N47_E41520</name>
</gene>
<dbReference type="EMBL" id="FR695877">
    <property type="protein sequence ID" value="CBX30640.1"/>
    <property type="molecule type" value="Genomic_DNA"/>
</dbReference>
<dbReference type="PANTHER" id="PTHR11717">
    <property type="entry name" value="LOW MOLECULAR WEIGHT PROTEIN TYROSINE PHOSPHATASE"/>
    <property type="match status" value="1"/>
</dbReference>
<feature type="domain" description="Phosphotyrosine protein phosphatase I" evidence="7">
    <location>
        <begin position="13"/>
        <end position="165"/>
    </location>
</feature>
<dbReference type="PANTHER" id="PTHR11717:SF31">
    <property type="entry name" value="LOW MOLECULAR WEIGHT PROTEIN-TYROSINE-PHOSPHATASE ETP-RELATED"/>
    <property type="match status" value="1"/>
</dbReference>